<dbReference type="EMBL" id="NMUQ01000004">
    <property type="protein sequence ID" value="OXM13167.1"/>
    <property type="molecule type" value="Genomic_DNA"/>
</dbReference>
<dbReference type="Pfam" id="PF13385">
    <property type="entry name" value="Laminin_G_3"/>
    <property type="match status" value="1"/>
</dbReference>
<dbReference type="InterPro" id="IPR013780">
    <property type="entry name" value="Glyco_hydro_b"/>
</dbReference>
<evidence type="ECO:0000256" key="4">
    <source>
        <dbReference type="SAM" id="SignalP"/>
    </source>
</evidence>
<proteinExistence type="predicted"/>
<dbReference type="GO" id="GO:0000272">
    <property type="term" value="P:polysaccharide catabolic process"/>
    <property type="evidence" value="ECO:0007669"/>
    <property type="project" value="TreeGrafter"/>
</dbReference>
<dbReference type="SMART" id="SM00560">
    <property type="entry name" value="LamGL"/>
    <property type="match status" value="1"/>
</dbReference>
<feature type="domain" description="LamG-like jellyroll fold" evidence="5">
    <location>
        <begin position="731"/>
        <end position="861"/>
    </location>
</feature>
<dbReference type="InterPro" id="IPR006558">
    <property type="entry name" value="LamG-like"/>
</dbReference>
<keyword evidence="3" id="KW-1015">Disulfide bond</keyword>
<dbReference type="Pfam" id="PF22848">
    <property type="entry name" value="ASD1_dom"/>
    <property type="match status" value="1"/>
</dbReference>
<protein>
    <recommendedName>
        <fullName evidence="5">LamG-like jellyroll fold domain-containing protein</fullName>
    </recommendedName>
</protein>
<dbReference type="AlphaFoldDB" id="A0A229NTD7"/>
<evidence type="ECO:0000256" key="2">
    <source>
        <dbReference type="ARBA" id="ARBA00022729"/>
    </source>
</evidence>
<dbReference type="SUPFAM" id="SSF49899">
    <property type="entry name" value="Concanavalin A-like lectins/glucanases"/>
    <property type="match status" value="1"/>
</dbReference>
<dbReference type="SUPFAM" id="SSF51445">
    <property type="entry name" value="(Trans)glycosidases"/>
    <property type="match status" value="2"/>
</dbReference>
<keyword evidence="7" id="KW-1185">Reference proteome</keyword>
<dbReference type="Gene3D" id="3.20.20.80">
    <property type="entry name" value="Glycosidases"/>
    <property type="match status" value="2"/>
</dbReference>
<dbReference type="InterPro" id="IPR017853">
    <property type="entry name" value="GH"/>
</dbReference>
<evidence type="ECO:0000313" key="6">
    <source>
        <dbReference type="EMBL" id="OXM13167.1"/>
    </source>
</evidence>
<evidence type="ECO:0000256" key="1">
    <source>
        <dbReference type="ARBA" id="ARBA00004881"/>
    </source>
</evidence>
<keyword evidence="2 4" id="KW-0732">Signal</keyword>
<dbReference type="InterPro" id="IPR055235">
    <property type="entry name" value="ASD1_cat"/>
</dbReference>
<comment type="caution">
    <text evidence="6">The sequence shown here is derived from an EMBL/GenBank/DDBJ whole genome shotgun (WGS) entry which is preliminary data.</text>
</comment>
<dbReference type="Gene3D" id="2.60.120.200">
    <property type="match status" value="1"/>
</dbReference>
<accession>A0A229NTD7</accession>
<evidence type="ECO:0000259" key="5">
    <source>
        <dbReference type="SMART" id="SM00560"/>
    </source>
</evidence>
<comment type="pathway">
    <text evidence="1">Glycan metabolism.</text>
</comment>
<name>A0A229NTD7_9BACL</name>
<dbReference type="PANTHER" id="PTHR43576">
    <property type="entry name" value="ALPHA-L-ARABINOFURANOSIDASE C-RELATED"/>
    <property type="match status" value="1"/>
</dbReference>
<dbReference type="InterPro" id="IPR013320">
    <property type="entry name" value="ConA-like_dom_sf"/>
</dbReference>
<dbReference type="Proteomes" id="UP000215145">
    <property type="component" value="Unassembled WGS sequence"/>
</dbReference>
<reference evidence="6 7" key="1">
    <citation type="submission" date="2017-07" db="EMBL/GenBank/DDBJ databases">
        <title>Paenibacillus herberti R33 genome sequencing and assembly.</title>
        <authorList>
            <person name="Su W."/>
        </authorList>
    </citation>
    <scope>NUCLEOTIDE SEQUENCE [LARGE SCALE GENOMIC DNA]</scope>
    <source>
        <strain evidence="6 7">R33</strain>
    </source>
</reference>
<feature type="chain" id="PRO_5039495723" description="LamG-like jellyroll fold domain-containing protein" evidence="4">
    <location>
        <begin position="43"/>
        <end position="871"/>
    </location>
</feature>
<dbReference type="Gene3D" id="2.60.40.1180">
    <property type="entry name" value="Golgi alpha-mannosidase II"/>
    <property type="match status" value="1"/>
</dbReference>
<dbReference type="SUPFAM" id="SSF51011">
    <property type="entry name" value="Glycosyl hydrolase domain"/>
    <property type="match status" value="1"/>
</dbReference>
<gene>
    <name evidence="6" type="ORF">CGZ75_23695</name>
</gene>
<sequence>MYKNYFKMRWNVMKLKKRFMVLLSVLTLSSTIIPLTTVSATANPVISFNANTNATNVSPLLFGGNHRYYKNGIGMYDSVNQQVYPDFENSYNDIGLKTMRYPGGTIANLFQWQRGVGNGNNTNPDSGLPQIHGKTFAPEISDFDLDAALKFSEDTGTEMTYMYNMGNGNPTDAANLVQYLNGTNTSNPYVQLRISNGHPAPYNINYFEIGNETYLGYQKYWLNGIPAGQDYQNYYVNGGTISFTKQPVVLKGDWSSLNNKYSSTGAAGQQVYVAYGPVTAGTDAVYVDNTAWTKVATFAGYGPNDPVYQLDNNSGLIRFGNGVNGKIPPAGAAITVSYSSYHFGYKDYITAMKSVDPSIKVLSNLHDGKTIAALAAANVAYDGMSIHPYTVNQNRTLSLVDYYKATMSQVGATLYEVNNLQRILKNEPLSGGIVYPSEYGLGQDSHINESKNYQLGLGSALITAKYQFNFIQNGVPVAAKHSMIDDWATNDTLGNGPAAIFNSNNIPGSSYNFSQSATAQMFKLLVNMTGSVALDAPTIQNIPTYTPPGTNPKPVNSLNAVATKDANGDLYVLVMNEDPTNDYATNLNIANYAPGASAAVWKLGEGLALDQLNPSGQAPVVVNQVSMIPVSGSSFTYTFPAHTLTAIKLTGSIVLPSDGSTAHYKLDETSGSIAADSSGNNLNGTISSTGGTATWVSQGKTGGALDLAPIGTSTFGDYFIKIPNFFDPAATDFTMAAWVKLDQASNAGSNQTIFAQEGSSGRSILYRDVNSGQLRSYLGGVTSMSTGTIPTGTWTHVALVKSGSNLQFYINGVLDSTRTATTQSSTGDFRIGAHKSPSVTSANWNGVIDEVHLSKKALTAAEISNLYNVTP</sequence>
<organism evidence="6 7">
    <name type="scientific">Paenibacillus herberti</name>
    <dbReference type="NCBI Taxonomy" id="1619309"/>
    <lineage>
        <taxon>Bacteria</taxon>
        <taxon>Bacillati</taxon>
        <taxon>Bacillota</taxon>
        <taxon>Bacilli</taxon>
        <taxon>Bacillales</taxon>
        <taxon>Paenibacillaceae</taxon>
        <taxon>Paenibacillus</taxon>
    </lineage>
</organism>
<evidence type="ECO:0000313" key="7">
    <source>
        <dbReference type="Proteomes" id="UP000215145"/>
    </source>
</evidence>
<dbReference type="PANTHER" id="PTHR43576:SF3">
    <property type="entry name" value="ALPHA-L-ARABINOFURANOSIDASE C"/>
    <property type="match status" value="1"/>
</dbReference>
<evidence type="ECO:0000256" key="3">
    <source>
        <dbReference type="ARBA" id="ARBA00023157"/>
    </source>
</evidence>
<feature type="signal peptide" evidence="4">
    <location>
        <begin position="1"/>
        <end position="42"/>
    </location>
</feature>